<evidence type="ECO:0000313" key="2">
    <source>
        <dbReference type="EMBL" id="KIM79627.1"/>
    </source>
</evidence>
<dbReference type="InParanoid" id="A0A0C3BQS2"/>
<dbReference type="EMBL" id="KN833008">
    <property type="protein sequence ID" value="KIM79627.1"/>
    <property type="molecule type" value="Genomic_DNA"/>
</dbReference>
<protein>
    <recommendedName>
        <fullName evidence="1">DUF6593 domain-containing protein</fullName>
    </recommendedName>
</protein>
<sequence>HRVFTAPVDGRHFKWTLGVWRSTLVLNDGSKTPVAQSHRSNIGIIGKPRQAGLEIYPGFEHLVDILLLTYIFVEKTRKDREKALNSKTPILARKPKL</sequence>
<name>A0A0C3BQS2_PILCF</name>
<reference evidence="3" key="2">
    <citation type="submission" date="2015-01" db="EMBL/GenBank/DDBJ databases">
        <title>Evolutionary Origins and Diversification of the Mycorrhizal Mutualists.</title>
        <authorList>
            <consortium name="DOE Joint Genome Institute"/>
            <consortium name="Mycorrhizal Genomics Consortium"/>
            <person name="Kohler A."/>
            <person name="Kuo A."/>
            <person name="Nagy L.G."/>
            <person name="Floudas D."/>
            <person name="Copeland A."/>
            <person name="Barry K.W."/>
            <person name="Cichocki N."/>
            <person name="Veneault-Fourrey C."/>
            <person name="LaButti K."/>
            <person name="Lindquist E.A."/>
            <person name="Lipzen A."/>
            <person name="Lundell T."/>
            <person name="Morin E."/>
            <person name="Murat C."/>
            <person name="Riley R."/>
            <person name="Ohm R."/>
            <person name="Sun H."/>
            <person name="Tunlid A."/>
            <person name="Henrissat B."/>
            <person name="Grigoriev I.V."/>
            <person name="Hibbett D.S."/>
            <person name="Martin F."/>
        </authorList>
    </citation>
    <scope>NUCLEOTIDE SEQUENCE [LARGE SCALE GENOMIC DNA]</scope>
    <source>
        <strain evidence="3">F 1598</strain>
    </source>
</reference>
<dbReference type="Proteomes" id="UP000054166">
    <property type="component" value="Unassembled WGS sequence"/>
</dbReference>
<proteinExistence type="predicted"/>
<organism evidence="2 3">
    <name type="scientific">Piloderma croceum (strain F 1598)</name>
    <dbReference type="NCBI Taxonomy" id="765440"/>
    <lineage>
        <taxon>Eukaryota</taxon>
        <taxon>Fungi</taxon>
        <taxon>Dikarya</taxon>
        <taxon>Basidiomycota</taxon>
        <taxon>Agaricomycotina</taxon>
        <taxon>Agaricomycetes</taxon>
        <taxon>Agaricomycetidae</taxon>
        <taxon>Atheliales</taxon>
        <taxon>Atheliaceae</taxon>
        <taxon>Piloderma</taxon>
    </lineage>
</organism>
<feature type="domain" description="DUF6593" evidence="1">
    <location>
        <begin position="2"/>
        <end position="79"/>
    </location>
</feature>
<evidence type="ECO:0000259" key="1">
    <source>
        <dbReference type="Pfam" id="PF20236"/>
    </source>
</evidence>
<dbReference type="HOGENOM" id="CLU_185707_0_0_1"/>
<accession>A0A0C3BQS2</accession>
<feature type="non-terminal residue" evidence="2">
    <location>
        <position position="1"/>
    </location>
</feature>
<dbReference type="InterPro" id="IPR046528">
    <property type="entry name" value="DUF6593"/>
</dbReference>
<dbReference type="AlphaFoldDB" id="A0A0C3BQS2"/>
<reference evidence="2 3" key="1">
    <citation type="submission" date="2014-04" db="EMBL/GenBank/DDBJ databases">
        <authorList>
            <consortium name="DOE Joint Genome Institute"/>
            <person name="Kuo A."/>
            <person name="Tarkka M."/>
            <person name="Buscot F."/>
            <person name="Kohler A."/>
            <person name="Nagy L.G."/>
            <person name="Floudas D."/>
            <person name="Copeland A."/>
            <person name="Barry K.W."/>
            <person name="Cichocki N."/>
            <person name="Veneault-Fourrey C."/>
            <person name="LaButti K."/>
            <person name="Lindquist E.A."/>
            <person name="Lipzen A."/>
            <person name="Lundell T."/>
            <person name="Morin E."/>
            <person name="Murat C."/>
            <person name="Sun H."/>
            <person name="Tunlid A."/>
            <person name="Henrissat B."/>
            <person name="Grigoriev I.V."/>
            <person name="Hibbett D.S."/>
            <person name="Martin F."/>
            <person name="Nordberg H.P."/>
            <person name="Cantor M.N."/>
            <person name="Hua S.X."/>
        </authorList>
    </citation>
    <scope>NUCLEOTIDE SEQUENCE [LARGE SCALE GENOMIC DNA]</scope>
    <source>
        <strain evidence="2 3">F 1598</strain>
    </source>
</reference>
<keyword evidence="3" id="KW-1185">Reference proteome</keyword>
<gene>
    <name evidence="2" type="ORF">PILCRDRAFT_74073</name>
</gene>
<dbReference type="OrthoDB" id="3360976at2759"/>
<dbReference type="Pfam" id="PF20236">
    <property type="entry name" value="DUF6593"/>
    <property type="match status" value="1"/>
</dbReference>
<evidence type="ECO:0000313" key="3">
    <source>
        <dbReference type="Proteomes" id="UP000054166"/>
    </source>
</evidence>